<protein>
    <submittedName>
        <fullName evidence="7">Resistance to homoserine/threonine (RhtB) family protein</fullName>
    </submittedName>
</protein>
<gene>
    <name evidence="7" type="ORF">SAMN05660742_10560</name>
</gene>
<dbReference type="InterPro" id="IPR001123">
    <property type="entry name" value="LeuE-type"/>
</dbReference>
<feature type="transmembrane region" description="Helical" evidence="6">
    <location>
        <begin position="36"/>
        <end position="65"/>
    </location>
</feature>
<evidence type="ECO:0000256" key="3">
    <source>
        <dbReference type="ARBA" id="ARBA00022692"/>
    </source>
</evidence>
<dbReference type="PANTHER" id="PTHR30086:SF21">
    <property type="entry name" value="TRANSPORT PROTEIN"/>
    <property type="match status" value="1"/>
</dbReference>
<evidence type="ECO:0000313" key="8">
    <source>
        <dbReference type="Proteomes" id="UP000199662"/>
    </source>
</evidence>
<feature type="transmembrane region" description="Helical" evidence="6">
    <location>
        <begin position="118"/>
        <end position="139"/>
    </location>
</feature>
<evidence type="ECO:0000256" key="4">
    <source>
        <dbReference type="ARBA" id="ARBA00022989"/>
    </source>
</evidence>
<dbReference type="RefSeq" id="WP_091830216.1">
    <property type="nucleotide sequence ID" value="NZ_FNZK01000005.1"/>
</dbReference>
<evidence type="ECO:0000313" key="7">
    <source>
        <dbReference type="EMBL" id="SEJ26873.1"/>
    </source>
</evidence>
<dbReference type="PANTHER" id="PTHR30086">
    <property type="entry name" value="ARGININE EXPORTER PROTEIN ARGO"/>
    <property type="match status" value="1"/>
</dbReference>
<dbReference type="GO" id="GO:0015171">
    <property type="term" value="F:amino acid transmembrane transporter activity"/>
    <property type="evidence" value="ECO:0007669"/>
    <property type="project" value="TreeGrafter"/>
</dbReference>
<dbReference type="EMBL" id="FNZK01000005">
    <property type="protein sequence ID" value="SEJ26873.1"/>
    <property type="molecule type" value="Genomic_DNA"/>
</dbReference>
<evidence type="ECO:0000256" key="5">
    <source>
        <dbReference type="ARBA" id="ARBA00023136"/>
    </source>
</evidence>
<evidence type="ECO:0000256" key="2">
    <source>
        <dbReference type="ARBA" id="ARBA00022475"/>
    </source>
</evidence>
<organism evidence="7 8">
    <name type="scientific">Propionispira arboris</name>
    <dbReference type="NCBI Taxonomy" id="84035"/>
    <lineage>
        <taxon>Bacteria</taxon>
        <taxon>Bacillati</taxon>
        <taxon>Bacillota</taxon>
        <taxon>Negativicutes</taxon>
        <taxon>Selenomonadales</taxon>
        <taxon>Selenomonadaceae</taxon>
        <taxon>Propionispira</taxon>
    </lineage>
</organism>
<dbReference type="GO" id="GO:0005886">
    <property type="term" value="C:plasma membrane"/>
    <property type="evidence" value="ECO:0007669"/>
    <property type="project" value="UniProtKB-SubCell"/>
</dbReference>
<name>A0A1H6XCL0_9FIRM</name>
<proteinExistence type="predicted"/>
<keyword evidence="8" id="KW-1185">Reference proteome</keyword>
<dbReference type="PIRSF" id="PIRSF006324">
    <property type="entry name" value="LeuE"/>
    <property type="match status" value="1"/>
</dbReference>
<evidence type="ECO:0000256" key="1">
    <source>
        <dbReference type="ARBA" id="ARBA00004651"/>
    </source>
</evidence>
<dbReference type="Pfam" id="PF01810">
    <property type="entry name" value="LysE"/>
    <property type="match status" value="1"/>
</dbReference>
<keyword evidence="2" id="KW-1003">Cell membrane</keyword>
<evidence type="ECO:0000256" key="6">
    <source>
        <dbReference type="SAM" id="Phobius"/>
    </source>
</evidence>
<reference evidence="8" key="1">
    <citation type="submission" date="2016-10" db="EMBL/GenBank/DDBJ databases">
        <authorList>
            <person name="Varghese N."/>
            <person name="Submissions S."/>
        </authorList>
    </citation>
    <scope>NUCLEOTIDE SEQUENCE [LARGE SCALE GENOMIC DNA]</scope>
    <source>
        <strain evidence="8">DSM 2179</strain>
    </source>
</reference>
<dbReference type="Proteomes" id="UP000199662">
    <property type="component" value="Unassembled WGS sequence"/>
</dbReference>
<comment type="subcellular location">
    <subcellularLocation>
        <location evidence="1">Cell membrane</location>
        <topology evidence="1">Multi-pass membrane protein</topology>
    </subcellularLocation>
</comment>
<keyword evidence="4 6" id="KW-1133">Transmembrane helix</keyword>
<sequence>MFLEIFVIGILAGMSPGPDFFIVMKNSLGFGKKIGIASALGIGAALMIHATYTVLGLAVIIQTYIYVFKTIQIIGAAYLAYLGVQALLSLFKKEKFTLEAQLESGNGKSFWQGFKNGFICNVFNPKAFLFFLSVFSQFFSVDTPKWIEWAYGLEVVMAVTGWFIFLSLMISSKFFRSLYQRGHKVLDGFFGGILLYFSYRLSKNIFD</sequence>
<keyword evidence="3 6" id="KW-0812">Transmembrane</keyword>
<keyword evidence="5 6" id="KW-0472">Membrane</keyword>
<dbReference type="AlphaFoldDB" id="A0A1H6XCL0"/>
<feature type="transmembrane region" description="Helical" evidence="6">
    <location>
        <begin position="6"/>
        <end position="24"/>
    </location>
</feature>
<feature type="transmembrane region" description="Helical" evidence="6">
    <location>
        <begin position="151"/>
        <end position="170"/>
    </location>
</feature>
<dbReference type="STRING" id="84035.SAMN05660742_10560"/>
<accession>A0A1H6XCL0</accession>